<dbReference type="GO" id="GO:0003723">
    <property type="term" value="F:RNA binding"/>
    <property type="evidence" value="ECO:0007669"/>
    <property type="project" value="InterPro"/>
</dbReference>
<dbReference type="Proteomes" id="UP001059546">
    <property type="component" value="Chromosome VII"/>
</dbReference>
<organism evidence="2 3">
    <name type="scientific">Encephalitozoon hellem</name>
    <name type="common">Microsporidian parasite</name>
    <dbReference type="NCBI Taxonomy" id="27973"/>
    <lineage>
        <taxon>Eukaryota</taxon>
        <taxon>Fungi</taxon>
        <taxon>Fungi incertae sedis</taxon>
        <taxon>Microsporidia</taxon>
        <taxon>Unikaryonidae</taxon>
        <taxon>Encephalitozoon</taxon>
    </lineage>
</organism>
<evidence type="ECO:0000259" key="1">
    <source>
        <dbReference type="Pfam" id="PF11931"/>
    </source>
</evidence>
<dbReference type="GO" id="GO:0005681">
    <property type="term" value="C:spliceosomal complex"/>
    <property type="evidence" value="ECO:0007669"/>
    <property type="project" value="InterPro"/>
</dbReference>
<accession>A0A9Q9C6R3</accession>
<protein>
    <submittedName>
        <fullName evidence="2">DUF3449 domain-containing protein</fullName>
    </submittedName>
</protein>
<evidence type="ECO:0000313" key="2">
    <source>
        <dbReference type="EMBL" id="UTX43587.1"/>
    </source>
</evidence>
<dbReference type="InterPro" id="IPR024598">
    <property type="entry name" value="SF3a60/Prp9_C"/>
</dbReference>
<name>A0A9Q9C6R3_ENCHE</name>
<sequence>MHEYVVRRQIRILENMEKICNWMAEIRRPTSRKDRMAIRYIRGILKRKYKKYKRLGVLNIEGKLGREIERLKDFKYYETKAHREVESVFKDSKFYGARLELEGIFKKYMDVHLCNNYKKFLKSIHKFNVDKSRFRYIEYLNELNEYLSGVIKIKYLGEFRKFIASAPSIIERAEAHSFCEKGYMEGVFPKVYCIACSREISRNVFVHHLKGKKHCKKEKEEILLCSMPVLKAEGLVVKALEILDRERRHSISRFSGREKDIRNDVPKWLYKKRELDILFECDICGYSGYGRSSFDRHFGEDIHGRGVSKYGIKYSPVLKGITRVGILMKMKDRMEESESFTEEFEDEDGNVFDKRTYEDLRRNNLI</sequence>
<dbReference type="GO" id="GO:0000398">
    <property type="term" value="P:mRNA splicing, via spliceosome"/>
    <property type="evidence" value="ECO:0007669"/>
    <property type="project" value="InterPro"/>
</dbReference>
<dbReference type="Pfam" id="PF11931">
    <property type="entry name" value="SF3a60_Prp9_C"/>
    <property type="match status" value="1"/>
</dbReference>
<gene>
    <name evidence="2" type="ORF">GPU96_07g13480</name>
</gene>
<proteinExistence type="predicted"/>
<reference evidence="2" key="1">
    <citation type="submission" date="2022-10" db="EMBL/GenBank/DDBJ databases">
        <title>Encephalitozoon hellem ATCC 50604 Complete Genome.</title>
        <authorList>
            <person name="Mascarenhas dos Santos A.C."/>
            <person name="Julian A.T."/>
            <person name="Pombert J.-F."/>
        </authorList>
    </citation>
    <scope>NUCLEOTIDE SEQUENCE</scope>
    <source>
        <strain evidence="2">ATCC 50604</strain>
    </source>
</reference>
<dbReference type="EMBL" id="CP075153">
    <property type="protein sequence ID" value="UTX43587.1"/>
    <property type="molecule type" value="Genomic_DNA"/>
</dbReference>
<dbReference type="AlphaFoldDB" id="A0A9Q9C6R3"/>
<evidence type="ECO:0000313" key="3">
    <source>
        <dbReference type="Proteomes" id="UP001059546"/>
    </source>
</evidence>
<feature type="domain" description="Splicing factor SF3a60 /Prp9 subunit C-terminal" evidence="1">
    <location>
        <begin position="265"/>
        <end position="366"/>
    </location>
</feature>